<dbReference type="Proteomes" id="UP000249393">
    <property type="component" value="Unassembled WGS sequence"/>
</dbReference>
<protein>
    <submittedName>
        <fullName evidence="1">Uncharacterized protein</fullName>
    </submittedName>
</protein>
<gene>
    <name evidence="1" type="ORF">DI526_14130</name>
</gene>
<name>A0A2W5V027_9CAUL</name>
<dbReference type="RefSeq" id="WP_304279164.1">
    <property type="nucleotide sequence ID" value="NZ_QFQZ01000045.1"/>
</dbReference>
<reference evidence="1 2" key="1">
    <citation type="submission" date="2017-08" db="EMBL/GenBank/DDBJ databases">
        <title>Infants hospitalized years apart are colonized by the same room-sourced microbial strains.</title>
        <authorList>
            <person name="Brooks B."/>
            <person name="Olm M.R."/>
            <person name="Firek B.A."/>
            <person name="Baker R."/>
            <person name="Thomas B.C."/>
            <person name="Morowitz M.J."/>
            <person name="Banfield J.F."/>
        </authorList>
    </citation>
    <scope>NUCLEOTIDE SEQUENCE [LARGE SCALE GENOMIC DNA]</scope>
    <source>
        <strain evidence="1">S2_003_000_R2_4</strain>
    </source>
</reference>
<evidence type="ECO:0000313" key="2">
    <source>
        <dbReference type="Proteomes" id="UP000249393"/>
    </source>
</evidence>
<dbReference type="AlphaFoldDB" id="A0A2W5V027"/>
<evidence type="ECO:0000313" key="1">
    <source>
        <dbReference type="EMBL" id="PZR33230.1"/>
    </source>
</evidence>
<organism evidence="1 2">
    <name type="scientific">Caulobacter segnis</name>
    <dbReference type="NCBI Taxonomy" id="88688"/>
    <lineage>
        <taxon>Bacteria</taxon>
        <taxon>Pseudomonadati</taxon>
        <taxon>Pseudomonadota</taxon>
        <taxon>Alphaproteobacteria</taxon>
        <taxon>Caulobacterales</taxon>
        <taxon>Caulobacteraceae</taxon>
        <taxon>Caulobacter</taxon>
    </lineage>
</organism>
<accession>A0A2W5V027</accession>
<proteinExistence type="predicted"/>
<comment type="caution">
    <text evidence="1">The sequence shown here is derived from an EMBL/GenBank/DDBJ whole genome shotgun (WGS) entry which is preliminary data.</text>
</comment>
<dbReference type="EMBL" id="QFQZ01000045">
    <property type="protein sequence ID" value="PZR33230.1"/>
    <property type="molecule type" value="Genomic_DNA"/>
</dbReference>
<sequence>MPPPRAQSRARPHARKPRVYLRAIARLTRVVTHEGHGRGRVEKTLHFLLHTERGLNARADYVAAEHVPPFEGDVAWFEVEKVERGEGHAWPWWRAVRQVEPPADA</sequence>